<dbReference type="Pfam" id="PF14380">
    <property type="entry name" value="WAK_assoc"/>
    <property type="match status" value="1"/>
</dbReference>
<evidence type="ECO:0000313" key="17">
    <source>
        <dbReference type="RefSeq" id="XP_010926013.2"/>
    </source>
</evidence>
<dbReference type="KEGG" id="egu:105048413"/>
<evidence type="ECO:0000259" key="15">
    <source>
        <dbReference type="PROSITE" id="PS50011"/>
    </source>
</evidence>
<feature type="region of interest" description="Disordered" evidence="13">
    <location>
        <begin position="1"/>
        <end position="27"/>
    </location>
</feature>
<organism evidence="16 17">
    <name type="scientific">Elaeis guineensis var. tenera</name>
    <name type="common">Oil palm</name>
    <dbReference type="NCBI Taxonomy" id="51953"/>
    <lineage>
        <taxon>Eukaryota</taxon>
        <taxon>Viridiplantae</taxon>
        <taxon>Streptophyta</taxon>
        <taxon>Embryophyta</taxon>
        <taxon>Tracheophyta</taxon>
        <taxon>Spermatophyta</taxon>
        <taxon>Magnoliopsida</taxon>
        <taxon>Liliopsida</taxon>
        <taxon>Arecaceae</taxon>
        <taxon>Arecoideae</taxon>
        <taxon>Cocoseae</taxon>
        <taxon>Elaeidinae</taxon>
        <taxon>Elaeis</taxon>
    </lineage>
</organism>
<keyword evidence="16" id="KW-1185">Reference proteome</keyword>
<dbReference type="SMART" id="SM00220">
    <property type="entry name" value="S_TKc"/>
    <property type="match status" value="1"/>
</dbReference>
<feature type="compositionally biased region" description="Basic and acidic residues" evidence="13">
    <location>
        <begin position="13"/>
        <end position="27"/>
    </location>
</feature>
<dbReference type="Gene3D" id="1.10.510.10">
    <property type="entry name" value="Transferase(Phosphotransferase) domain 1"/>
    <property type="match status" value="1"/>
</dbReference>
<evidence type="ECO:0000256" key="11">
    <source>
        <dbReference type="ARBA" id="ARBA00023180"/>
    </source>
</evidence>
<dbReference type="InterPro" id="IPR011009">
    <property type="entry name" value="Kinase-like_dom_sf"/>
</dbReference>
<dbReference type="GO" id="GO:0030247">
    <property type="term" value="F:polysaccharide binding"/>
    <property type="evidence" value="ECO:0007669"/>
    <property type="project" value="InterPro"/>
</dbReference>
<feature type="transmembrane region" description="Helical" evidence="14">
    <location>
        <begin position="302"/>
        <end position="322"/>
    </location>
</feature>
<keyword evidence="8 12" id="KW-0067">ATP-binding</keyword>
<sequence>MRDRYLGRICKGHSHERGGGREERVREPPINNSSMELLISFFSILIFFLRLLTPSQSQTDSYYYDKCAPSKCGTVTVAFPFSSSETFCAPPGFEISCSSSIPTLTLSDVPYQVNQIFRTEAVIVVSDTQLTKNLQSNTCDGLQSHFLPAAKFTPFQLPSWGINLNFSLCSRHGELPSNFTQVAVNCSGGCAGNESLYAFPPSNGRYDGDSALPTPCVHAALPVQLASLLKRGNNLADRDDVFSVLNEGFPLQWDNFTYCWECEEKGGRCGYNRSTKNTTCFCKNECSQGGHLGTGRSKAWKIIVAVVVPTTFVLLAGLVAFIKFRSSALSIFNDLSIRSMSRSGNVDVEEFMKSYRSMLPSEFSYTAVKKITDGFKEKLGEGGYGNVYKGKLPNGQLVAAKILEKSKNNGRDFVNEVATIGRIHHVNIIRLLGFCCDGSHRALIYEFMPKGSLGDLISKEEITHTIGVPRLLKIAIGIARGIEYLHQGCEKRILHLDIKPHNVLLDDNFHPKISDFGLAKSYSHKDSTVTLTGGARGTVGYIAPEVFMRNLGGVSRKSDVYSYGMLLLEMVMRKKNETVPETEHSSKEYFPDRIYDQLKQWSDVEREDVVIEEDTSISKKMVMVGLWCIQTNPVNRPFISTVLEMLTGEVERIQMPPKPVLFSLPRQQLECNISYTDTGEEGSLHTPETE</sequence>
<evidence type="ECO:0000256" key="3">
    <source>
        <dbReference type="ARBA" id="ARBA00022679"/>
    </source>
</evidence>
<proteinExistence type="predicted"/>
<evidence type="ECO:0000313" key="16">
    <source>
        <dbReference type="Proteomes" id="UP000504607"/>
    </source>
</evidence>
<dbReference type="InterPro" id="IPR025287">
    <property type="entry name" value="WAK_GUB"/>
</dbReference>
<dbReference type="AlphaFoldDB" id="A0A6I9RH50"/>
<keyword evidence="11" id="KW-0325">Glycoprotein</keyword>
<evidence type="ECO:0000256" key="4">
    <source>
        <dbReference type="ARBA" id="ARBA00022692"/>
    </source>
</evidence>
<keyword evidence="6 12" id="KW-0547">Nucleotide-binding</keyword>
<evidence type="ECO:0000256" key="6">
    <source>
        <dbReference type="ARBA" id="ARBA00022741"/>
    </source>
</evidence>
<dbReference type="PROSITE" id="PS00108">
    <property type="entry name" value="PROTEIN_KINASE_ST"/>
    <property type="match status" value="1"/>
</dbReference>
<feature type="binding site" evidence="12">
    <location>
        <position position="401"/>
    </location>
    <ligand>
        <name>ATP</name>
        <dbReference type="ChEBI" id="CHEBI:30616"/>
    </ligand>
</feature>
<keyword evidence="7 17" id="KW-0418">Kinase</keyword>
<dbReference type="InterPro" id="IPR045874">
    <property type="entry name" value="LRK10/LRL21-25-like"/>
</dbReference>
<dbReference type="PROSITE" id="PS00107">
    <property type="entry name" value="PROTEIN_KINASE_ATP"/>
    <property type="match status" value="1"/>
</dbReference>
<comment type="subcellular location">
    <subcellularLocation>
        <location evidence="1">Membrane</location>
        <topology evidence="1">Single-pass type I membrane protein</topology>
    </subcellularLocation>
</comment>
<dbReference type="InterPro" id="IPR008271">
    <property type="entry name" value="Ser/Thr_kinase_AS"/>
</dbReference>
<evidence type="ECO:0000256" key="5">
    <source>
        <dbReference type="ARBA" id="ARBA00022729"/>
    </source>
</evidence>
<evidence type="ECO:0000256" key="14">
    <source>
        <dbReference type="SAM" id="Phobius"/>
    </source>
</evidence>
<feature type="domain" description="Protein kinase" evidence="15">
    <location>
        <begin position="373"/>
        <end position="661"/>
    </location>
</feature>
<evidence type="ECO:0000256" key="1">
    <source>
        <dbReference type="ARBA" id="ARBA00004479"/>
    </source>
</evidence>
<evidence type="ECO:0000256" key="8">
    <source>
        <dbReference type="ARBA" id="ARBA00022840"/>
    </source>
</evidence>
<dbReference type="SUPFAM" id="SSF56112">
    <property type="entry name" value="Protein kinase-like (PK-like)"/>
    <property type="match status" value="1"/>
</dbReference>
<name>A0A6I9RH50_ELAGV</name>
<gene>
    <name evidence="17" type="primary">LOC105048413</name>
</gene>
<dbReference type="FunFam" id="1.10.510.10:FF:000590">
    <property type="entry name" value="PR5-like receptor kinase"/>
    <property type="match status" value="1"/>
</dbReference>
<dbReference type="Pfam" id="PF13947">
    <property type="entry name" value="GUB_WAK_bind"/>
    <property type="match status" value="1"/>
</dbReference>
<dbReference type="GO" id="GO:0004674">
    <property type="term" value="F:protein serine/threonine kinase activity"/>
    <property type="evidence" value="ECO:0007669"/>
    <property type="project" value="UniProtKB-KW"/>
</dbReference>
<evidence type="ECO:0000256" key="9">
    <source>
        <dbReference type="ARBA" id="ARBA00022989"/>
    </source>
</evidence>
<keyword evidence="4 14" id="KW-0812">Transmembrane</keyword>
<dbReference type="RefSeq" id="XP_010926013.2">
    <property type="nucleotide sequence ID" value="XM_010927711.3"/>
</dbReference>
<dbReference type="GO" id="GO:0005524">
    <property type="term" value="F:ATP binding"/>
    <property type="evidence" value="ECO:0007669"/>
    <property type="project" value="UniProtKB-UniRule"/>
</dbReference>
<keyword evidence="3" id="KW-0808">Transferase</keyword>
<dbReference type="InterPro" id="IPR017441">
    <property type="entry name" value="Protein_kinase_ATP_BS"/>
</dbReference>
<protein>
    <submittedName>
        <fullName evidence="17">Rust resistance kinase Lr10</fullName>
    </submittedName>
</protein>
<dbReference type="Pfam" id="PF00069">
    <property type="entry name" value="Pkinase"/>
    <property type="match status" value="1"/>
</dbReference>
<accession>A0A6I9RH50</accession>
<dbReference type="Gene3D" id="3.30.200.20">
    <property type="entry name" value="Phosphorylase Kinase, domain 1"/>
    <property type="match status" value="1"/>
</dbReference>
<keyword evidence="5" id="KW-0732">Signal</keyword>
<dbReference type="InterPro" id="IPR000719">
    <property type="entry name" value="Prot_kinase_dom"/>
</dbReference>
<reference evidence="17" key="1">
    <citation type="submission" date="2025-08" db="UniProtKB">
        <authorList>
            <consortium name="RefSeq"/>
        </authorList>
    </citation>
    <scope>IDENTIFICATION</scope>
</reference>
<dbReference type="OrthoDB" id="544400at2759"/>
<evidence type="ECO:0000256" key="13">
    <source>
        <dbReference type="SAM" id="MobiDB-lite"/>
    </source>
</evidence>
<keyword evidence="9 14" id="KW-1133">Transmembrane helix</keyword>
<dbReference type="PROSITE" id="PS50011">
    <property type="entry name" value="PROTEIN_KINASE_DOM"/>
    <property type="match status" value="1"/>
</dbReference>
<evidence type="ECO:0000256" key="2">
    <source>
        <dbReference type="ARBA" id="ARBA00022527"/>
    </source>
</evidence>
<keyword evidence="2" id="KW-0723">Serine/threonine-protein kinase</keyword>
<evidence type="ECO:0000256" key="12">
    <source>
        <dbReference type="PROSITE-ProRule" id="PRU10141"/>
    </source>
</evidence>
<keyword evidence="10 14" id="KW-0472">Membrane</keyword>
<dbReference type="PANTHER" id="PTHR27009">
    <property type="entry name" value="RUST RESISTANCE KINASE LR10-RELATED"/>
    <property type="match status" value="1"/>
</dbReference>
<evidence type="ECO:0000256" key="7">
    <source>
        <dbReference type="ARBA" id="ARBA00022777"/>
    </source>
</evidence>
<dbReference type="FunFam" id="3.30.200.20:FF:000178">
    <property type="entry name" value="serine/threonine-protein kinase PBS1-like"/>
    <property type="match status" value="1"/>
</dbReference>
<dbReference type="GO" id="GO:0016020">
    <property type="term" value="C:membrane"/>
    <property type="evidence" value="ECO:0007669"/>
    <property type="project" value="UniProtKB-SubCell"/>
</dbReference>
<evidence type="ECO:0000256" key="10">
    <source>
        <dbReference type="ARBA" id="ARBA00023136"/>
    </source>
</evidence>
<dbReference type="InterPro" id="IPR032872">
    <property type="entry name" value="WAK_assoc_C"/>
</dbReference>
<dbReference type="InParanoid" id="A0A6I9RH50"/>
<dbReference type="Proteomes" id="UP000504607">
    <property type="component" value="Chromosome 7"/>
</dbReference>